<dbReference type="AlphaFoldDB" id="A6IGW0"/>
<dbReference type="Proteomes" id="UP000234681">
    <property type="component" value="Chromosome 7"/>
</dbReference>
<protein>
    <submittedName>
        <fullName evidence="1">RCG49045</fullName>
    </submittedName>
</protein>
<organism evidence="1 2">
    <name type="scientific">Rattus norvegicus</name>
    <name type="common">Rat</name>
    <dbReference type="NCBI Taxonomy" id="10116"/>
    <lineage>
        <taxon>Eukaryota</taxon>
        <taxon>Metazoa</taxon>
        <taxon>Chordata</taxon>
        <taxon>Craniata</taxon>
        <taxon>Vertebrata</taxon>
        <taxon>Euteleostomi</taxon>
        <taxon>Mammalia</taxon>
        <taxon>Eutheria</taxon>
        <taxon>Euarchontoglires</taxon>
        <taxon>Glires</taxon>
        <taxon>Rodentia</taxon>
        <taxon>Myomorpha</taxon>
        <taxon>Muroidea</taxon>
        <taxon>Muridae</taxon>
        <taxon>Murinae</taxon>
        <taxon>Rattus</taxon>
    </lineage>
</organism>
<evidence type="ECO:0000313" key="1">
    <source>
        <dbReference type="EMBL" id="EDM16588.1"/>
    </source>
</evidence>
<evidence type="ECO:0000313" key="2">
    <source>
        <dbReference type="Proteomes" id="UP000234681"/>
    </source>
</evidence>
<proteinExistence type="predicted"/>
<sequence>MNSQDRPNHGTDFTSDIRQFSLSISLTQTCCRVQ</sequence>
<dbReference type="EMBL" id="CH473960">
    <property type="protein sequence ID" value="EDM16588.1"/>
    <property type="molecule type" value="Genomic_DNA"/>
</dbReference>
<gene>
    <name evidence="1" type="ORF">rCG_49045</name>
</gene>
<name>A6IGW0_RAT</name>
<accession>A6IGW0</accession>
<reference evidence="1 2" key="1">
    <citation type="submission" date="2005-09" db="EMBL/GenBank/DDBJ databases">
        <authorList>
            <person name="Mural R.J."/>
            <person name="Li P.W."/>
            <person name="Adams M.D."/>
            <person name="Amanatides P.G."/>
            <person name="Baden-Tillson H."/>
            <person name="Barnstead M."/>
            <person name="Chin S.H."/>
            <person name="Dew I."/>
            <person name="Evans C.A."/>
            <person name="Ferriera S."/>
            <person name="Flanigan M."/>
            <person name="Fosler C."/>
            <person name="Glodek A."/>
            <person name="Gu Z."/>
            <person name="Holt R.A."/>
            <person name="Jennings D."/>
            <person name="Kraft C.L."/>
            <person name="Lu F."/>
            <person name="Nguyen T."/>
            <person name="Nusskern D.R."/>
            <person name="Pfannkoch C.M."/>
            <person name="Sitter C."/>
            <person name="Sutton G.G."/>
            <person name="Venter J.C."/>
            <person name="Wang Z."/>
            <person name="Woodage T."/>
            <person name="Zheng X.H."/>
            <person name="Zhong F."/>
        </authorList>
    </citation>
    <scope>NUCLEOTIDE SEQUENCE [LARGE SCALE GENOMIC DNA]</scope>
    <source>
        <strain>BN</strain>
        <strain evidence="2">Sprague-Dawley</strain>
    </source>
</reference>